<dbReference type="Proteomes" id="UP001652628">
    <property type="component" value="Chromosome 2R"/>
</dbReference>
<feature type="signal peptide" evidence="1">
    <location>
        <begin position="1"/>
        <end position="19"/>
    </location>
</feature>
<dbReference type="RefSeq" id="XP_016927367.2">
    <property type="nucleotide sequence ID" value="XM_017071878.4"/>
</dbReference>
<dbReference type="GeneID" id="108008088"/>
<accession>A0AB39Z2I4</accession>
<dbReference type="AlphaFoldDB" id="A0AB39Z2I4"/>
<dbReference type="InterPro" id="IPR036728">
    <property type="entry name" value="PBP_GOBP_sf"/>
</dbReference>
<keyword evidence="2" id="KW-1185">Reference proteome</keyword>
<gene>
    <name evidence="3" type="primary">Obp51a</name>
</gene>
<proteinExistence type="predicted"/>
<evidence type="ECO:0000256" key="1">
    <source>
        <dbReference type="SAM" id="SignalP"/>
    </source>
</evidence>
<name>A0AB39Z2I4_DROSZ</name>
<dbReference type="SMART" id="SM00708">
    <property type="entry name" value="PhBP"/>
    <property type="match status" value="1"/>
</dbReference>
<dbReference type="SUPFAM" id="SSF47565">
    <property type="entry name" value="Insect pheromone/odorant-binding proteins"/>
    <property type="match status" value="1"/>
</dbReference>
<organism evidence="2 3">
    <name type="scientific">Drosophila suzukii</name>
    <name type="common">Spotted-wing drosophila fruit fly</name>
    <dbReference type="NCBI Taxonomy" id="28584"/>
    <lineage>
        <taxon>Eukaryota</taxon>
        <taxon>Metazoa</taxon>
        <taxon>Ecdysozoa</taxon>
        <taxon>Arthropoda</taxon>
        <taxon>Hexapoda</taxon>
        <taxon>Insecta</taxon>
        <taxon>Pterygota</taxon>
        <taxon>Neoptera</taxon>
        <taxon>Endopterygota</taxon>
        <taxon>Diptera</taxon>
        <taxon>Brachycera</taxon>
        <taxon>Muscomorpha</taxon>
        <taxon>Ephydroidea</taxon>
        <taxon>Drosophilidae</taxon>
        <taxon>Drosophila</taxon>
        <taxon>Sophophora</taxon>
    </lineage>
</organism>
<dbReference type="CDD" id="cd23992">
    <property type="entry name" value="PBP_GOBP"/>
    <property type="match status" value="1"/>
</dbReference>
<dbReference type="Pfam" id="PF01395">
    <property type="entry name" value="PBP_GOBP"/>
    <property type="match status" value="1"/>
</dbReference>
<dbReference type="InterPro" id="IPR006170">
    <property type="entry name" value="PBP/GOBP"/>
</dbReference>
<evidence type="ECO:0000313" key="3">
    <source>
        <dbReference type="RefSeq" id="XP_016927367.2"/>
    </source>
</evidence>
<dbReference type="CTD" id="246666"/>
<dbReference type="Gene3D" id="1.10.238.20">
    <property type="entry name" value="Pheromone/general odorant binding protein domain"/>
    <property type="match status" value="1"/>
</dbReference>
<dbReference type="GO" id="GO:0005549">
    <property type="term" value="F:odorant binding"/>
    <property type="evidence" value="ECO:0007669"/>
    <property type="project" value="InterPro"/>
</dbReference>
<evidence type="ECO:0000313" key="2">
    <source>
        <dbReference type="Proteomes" id="UP001652628"/>
    </source>
</evidence>
<protein>
    <submittedName>
        <fullName evidence="3">Uncharacterized protein Obp51a</fullName>
    </submittedName>
</protein>
<feature type="chain" id="PRO_5044221330" evidence="1">
    <location>
        <begin position="20"/>
        <end position="120"/>
    </location>
</feature>
<sequence length="120" mass="13314">MKVLGALVILMALGPLASAIFQKVANECAKKGGITPYFLDNNPHSSRVKCFYACQLEKLDLVANGVDEPDLSVLNLTQENYDKYAKVIKKCLKITYPSNNKCELGFLVFECLKKDIDVLP</sequence>
<reference evidence="3" key="1">
    <citation type="submission" date="2025-08" db="UniProtKB">
        <authorList>
            <consortium name="RefSeq"/>
        </authorList>
    </citation>
    <scope>IDENTIFICATION</scope>
</reference>
<keyword evidence="1" id="KW-0732">Signal</keyword>